<evidence type="ECO:0000313" key="2">
    <source>
        <dbReference type="EMBL" id="CAG9540296.1"/>
    </source>
</evidence>
<proteinExistence type="predicted"/>
<dbReference type="EMBL" id="CAKAEH010001931">
    <property type="protein sequence ID" value="CAG9540296.1"/>
    <property type="molecule type" value="Genomic_DNA"/>
</dbReference>
<dbReference type="Proteomes" id="UP000746747">
    <property type="component" value="Unassembled WGS sequence"/>
</dbReference>
<reference evidence="2" key="1">
    <citation type="submission" date="2021-09" db="EMBL/GenBank/DDBJ databases">
        <authorList>
            <consortium name="Pathogen Informatics"/>
        </authorList>
    </citation>
    <scope>NUCLEOTIDE SEQUENCE</scope>
</reference>
<name>A0A8J2M6G1_9BILA</name>
<gene>
    <name evidence="2" type="ORF">CJOHNSTONI_LOCUS9826</name>
</gene>
<feature type="region of interest" description="Disordered" evidence="1">
    <location>
        <begin position="59"/>
        <end position="78"/>
    </location>
</feature>
<comment type="caution">
    <text evidence="2">The sequence shown here is derived from an EMBL/GenBank/DDBJ whole genome shotgun (WGS) entry which is preliminary data.</text>
</comment>
<feature type="region of interest" description="Disordered" evidence="1">
    <location>
        <begin position="1"/>
        <end position="37"/>
    </location>
</feature>
<keyword evidence="3" id="KW-1185">Reference proteome</keyword>
<sequence>MPILVDVDVDDDVSSDTSVTLSLPSSSSSSSSPSSLFTSQRYRFVDDGKDDNDATAITATTGIDDNNNMVDKDAGGGG</sequence>
<accession>A0A8J2M6G1</accession>
<evidence type="ECO:0000313" key="3">
    <source>
        <dbReference type="Proteomes" id="UP000746747"/>
    </source>
</evidence>
<evidence type="ECO:0000256" key="1">
    <source>
        <dbReference type="SAM" id="MobiDB-lite"/>
    </source>
</evidence>
<protein>
    <submittedName>
        <fullName evidence="2">Uncharacterized protein</fullName>
    </submittedName>
</protein>
<organism evidence="2 3">
    <name type="scientific">Cercopithifilaria johnstoni</name>
    <dbReference type="NCBI Taxonomy" id="2874296"/>
    <lineage>
        <taxon>Eukaryota</taxon>
        <taxon>Metazoa</taxon>
        <taxon>Ecdysozoa</taxon>
        <taxon>Nematoda</taxon>
        <taxon>Chromadorea</taxon>
        <taxon>Rhabditida</taxon>
        <taxon>Spirurina</taxon>
        <taxon>Spiruromorpha</taxon>
        <taxon>Filarioidea</taxon>
        <taxon>Onchocercidae</taxon>
        <taxon>Cercopithifilaria</taxon>
    </lineage>
</organism>
<dbReference type="AlphaFoldDB" id="A0A8J2M6G1"/>
<feature type="compositionally biased region" description="Low complexity" evidence="1">
    <location>
        <begin position="15"/>
        <end position="36"/>
    </location>
</feature>